<reference evidence="2 3" key="1">
    <citation type="submission" date="2018-10" db="EMBL/GenBank/DDBJ databases">
        <title>Phylogenomics of Brevibacillus.</title>
        <authorList>
            <person name="Dunlap C."/>
        </authorList>
    </citation>
    <scope>NUCLEOTIDE SEQUENCE [LARGE SCALE GENOMIC DNA]</scope>
    <source>
        <strain evidence="2 3">JCM 15085</strain>
    </source>
</reference>
<evidence type="ECO:0000313" key="3">
    <source>
        <dbReference type="Proteomes" id="UP000281915"/>
    </source>
</evidence>
<organism evidence="2 3">
    <name type="scientific">Brevibacillus panacihumi</name>
    <dbReference type="NCBI Taxonomy" id="497735"/>
    <lineage>
        <taxon>Bacteria</taxon>
        <taxon>Bacillati</taxon>
        <taxon>Bacillota</taxon>
        <taxon>Bacilli</taxon>
        <taxon>Bacillales</taxon>
        <taxon>Paenibacillaceae</taxon>
        <taxon>Brevibacillus</taxon>
    </lineage>
</organism>
<dbReference type="EMBL" id="RHHT01000002">
    <property type="protein sequence ID" value="RNB86504.1"/>
    <property type="molecule type" value="Genomic_DNA"/>
</dbReference>
<name>A0A3M8DES0_9BACL</name>
<dbReference type="Proteomes" id="UP000281915">
    <property type="component" value="Unassembled WGS sequence"/>
</dbReference>
<feature type="region of interest" description="Disordered" evidence="1">
    <location>
        <begin position="46"/>
        <end position="67"/>
    </location>
</feature>
<evidence type="ECO:0000313" key="2">
    <source>
        <dbReference type="EMBL" id="RNB86504.1"/>
    </source>
</evidence>
<feature type="compositionally biased region" description="Basic and acidic residues" evidence="1">
    <location>
        <begin position="56"/>
        <end position="67"/>
    </location>
</feature>
<accession>A0A3M8DES0</accession>
<evidence type="ECO:0000256" key="1">
    <source>
        <dbReference type="SAM" id="MobiDB-lite"/>
    </source>
</evidence>
<comment type="caution">
    <text evidence="2">The sequence shown here is derived from an EMBL/GenBank/DDBJ whole genome shotgun (WGS) entry which is preliminary data.</text>
</comment>
<gene>
    <name evidence="2" type="ORF">EDM58_02470</name>
</gene>
<protein>
    <submittedName>
        <fullName evidence="2">Uncharacterized protein</fullName>
    </submittedName>
</protein>
<sequence length="67" mass="6851">MFGDGRIGDSFGDTLGEGIDGDGLLGDGNGILDEGGLGMGISFGRRGGAGGTLRRFSKDTHTSFREN</sequence>
<proteinExistence type="predicted"/>
<dbReference type="AlphaFoldDB" id="A0A3M8DES0"/>